<dbReference type="Pfam" id="PF00072">
    <property type="entry name" value="Response_reg"/>
    <property type="match status" value="1"/>
</dbReference>
<name>Q0AR93_MARMM</name>
<dbReference type="PANTHER" id="PTHR43547">
    <property type="entry name" value="TWO-COMPONENT HISTIDINE KINASE"/>
    <property type="match status" value="1"/>
</dbReference>
<accession>Q0AR93</accession>
<dbReference type="InterPro" id="IPR036890">
    <property type="entry name" value="HATPase_C_sf"/>
</dbReference>
<dbReference type="SMART" id="SM00388">
    <property type="entry name" value="HisKA"/>
    <property type="match status" value="1"/>
</dbReference>
<protein>
    <recommendedName>
        <fullName evidence="2">histidine kinase</fullName>
        <ecNumber evidence="2">2.7.13.3</ecNumber>
    </recommendedName>
</protein>
<organism evidence="7 8">
    <name type="scientific">Maricaulis maris (strain MCS10)</name>
    <name type="common">Caulobacter maris</name>
    <dbReference type="NCBI Taxonomy" id="394221"/>
    <lineage>
        <taxon>Bacteria</taxon>
        <taxon>Pseudomonadati</taxon>
        <taxon>Pseudomonadota</taxon>
        <taxon>Alphaproteobacteria</taxon>
        <taxon>Maricaulales</taxon>
        <taxon>Maricaulaceae</taxon>
        <taxon>Maricaulis</taxon>
    </lineage>
</organism>
<dbReference type="STRING" id="394221.Mmar10_0901"/>
<dbReference type="InterPro" id="IPR003594">
    <property type="entry name" value="HATPase_dom"/>
</dbReference>
<feature type="domain" description="Response regulatory" evidence="6">
    <location>
        <begin position="22"/>
        <end position="141"/>
    </location>
</feature>
<evidence type="ECO:0000256" key="4">
    <source>
        <dbReference type="PROSITE-ProRule" id="PRU00169"/>
    </source>
</evidence>
<dbReference type="PRINTS" id="PR00344">
    <property type="entry name" value="BCTRLSENSOR"/>
</dbReference>
<comment type="catalytic activity">
    <reaction evidence="1">
        <text>ATP + protein L-histidine = ADP + protein N-phospho-L-histidine.</text>
        <dbReference type="EC" id="2.7.13.3"/>
    </reaction>
</comment>
<keyword evidence="8" id="KW-1185">Reference proteome</keyword>
<dbReference type="InterPro" id="IPR004358">
    <property type="entry name" value="Sig_transdc_His_kin-like_C"/>
</dbReference>
<keyword evidence="3 4" id="KW-0597">Phosphoprotein</keyword>
<dbReference type="PANTHER" id="PTHR43547:SF2">
    <property type="entry name" value="HYBRID SIGNAL TRANSDUCTION HISTIDINE KINASE C"/>
    <property type="match status" value="1"/>
</dbReference>
<dbReference type="eggNOG" id="COG3706">
    <property type="taxonomic scope" value="Bacteria"/>
</dbReference>
<dbReference type="GO" id="GO:0000155">
    <property type="term" value="F:phosphorelay sensor kinase activity"/>
    <property type="evidence" value="ECO:0007669"/>
    <property type="project" value="InterPro"/>
</dbReference>
<keyword evidence="7" id="KW-0808">Transferase</keyword>
<dbReference type="InterPro" id="IPR003661">
    <property type="entry name" value="HisK_dim/P_dom"/>
</dbReference>
<dbReference type="InterPro" id="IPR005467">
    <property type="entry name" value="His_kinase_dom"/>
</dbReference>
<evidence type="ECO:0000313" key="7">
    <source>
        <dbReference type="EMBL" id="ABI65194.1"/>
    </source>
</evidence>
<dbReference type="Gene3D" id="1.10.287.130">
    <property type="match status" value="1"/>
</dbReference>
<reference evidence="7 8" key="1">
    <citation type="submission" date="2006-08" db="EMBL/GenBank/DDBJ databases">
        <title>Complete sequence of Maricaulis maris MCS10.</title>
        <authorList>
            <consortium name="US DOE Joint Genome Institute"/>
            <person name="Copeland A."/>
            <person name="Lucas S."/>
            <person name="Lapidus A."/>
            <person name="Barry K."/>
            <person name="Detter J.C."/>
            <person name="Glavina del Rio T."/>
            <person name="Hammon N."/>
            <person name="Israni S."/>
            <person name="Dalin E."/>
            <person name="Tice H."/>
            <person name="Pitluck S."/>
            <person name="Saunders E."/>
            <person name="Brettin T."/>
            <person name="Bruce D."/>
            <person name="Han C."/>
            <person name="Tapia R."/>
            <person name="Gilna P."/>
            <person name="Schmutz J."/>
            <person name="Larimer F."/>
            <person name="Land M."/>
            <person name="Hauser L."/>
            <person name="Kyrpides N."/>
            <person name="Mikhailova N."/>
            <person name="Viollier P."/>
            <person name="Stephens C."/>
            <person name="Richardson P."/>
        </authorList>
    </citation>
    <scope>NUCLEOTIDE SEQUENCE [LARGE SCALE GENOMIC DNA]</scope>
    <source>
        <strain evidence="7 8">MCS10</strain>
    </source>
</reference>
<feature type="modified residue" description="4-aspartylphosphate" evidence="4">
    <location>
        <position position="74"/>
    </location>
</feature>
<dbReference type="Gene3D" id="3.40.50.2300">
    <property type="match status" value="1"/>
</dbReference>
<dbReference type="SMART" id="SM00448">
    <property type="entry name" value="REC"/>
    <property type="match status" value="1"/>
</dbReference>
<feature type="domain" description="Histidine kinase" evidence="5">
    <location>
        <begin position="164"/>
        <end position="374"/>
    </location>
</feature>
<dbReference type="CDD" id="cd00082">
    <property type="entry name" value="HisKA"/>
    <property type="match status" value="1"/>
</dbReference>
<dbReference type="SUPFAM" id="SSF52172">
    <property type="entry name" value="CheY-like"/>
    <property type="match status" value="1"/>
</dbReference>
<keyword evidence="7" id="KW-0418">Kinase</keyword>
<dbReference type="CDD" id="cd00075">
    <property type="entry name" value="HATPase"/>
    <property type="match status" value="1"/>
</dbReference>
<dbReference type="KEGG" id="mmr:Mmar10_0901"/>
<sequence>MIDPATGALALETNPAGSEPRRFLIIDDDDLDRMVIERKLGQMEPGAVCCHAATADAALRLVAEDPAFDAAFVDFAMPDEDGLSTIRALRRQKALELVPVIMVTGSADPVLAASSIIEGADAYLSKEDMTDSRFAWALVSASERARLRREARAKEIAMREFAFNAAHDLKSPLNGITGFAALLAKAVDDVSPQAREFASKIRTQGLKMAEMIDSMLDYAIAGEAIGETPVVALQDVADDAVASTRAELDAIAASIRVSVTGQAPMDRIQIERVLRNLILNAVKYRASAIPEIAIRTRHVAGTLAVEVADNGVGVPSDLRDRIFEPMQRAHHQSVDGHGLGLAISRKIINAHGGRIWCEARPGGGSLFTFTLPEA</sequence>
<dbReference type="PROSITE" id="PS50110">
    <property type="entry name" value="RESPONSE_REGULATORY"/>
    <property type="match status" value="1"/>
</dbReference>
<dbReference type="CDD" id="cd00156">
    <property type="entry name" value="REC"/>
    <property type="match status" value="1"/>
</dbReference>
<evidence type="ECO:0000256" key="3">
    <source>
        <dbReference type="ARBA" id="ARBA00022553"/>
    </source>
</evidence>
<evidence type="ECO:0000259" key="5">
    <source>
        <dbReference type="PROSITE" id="PS50109"/>
    </source>
</evidence>
<evidence type="ECO:0000256" key="1">
    <source>
        <dbReference type="ARBA" id="ARBA00000085"/>
    </source>
</evidence>
<dbReference type="InterPro" id="IPR011006">
    <property type="entry name" value="CheY-like_superfamily"/>
</dbReference>
<dbReference type="InterPro" id="IPR001789">
    <property type="entry name" value="Sig_transdc_resp-reg_receiver"/>
</dbReference>
<dbReference type="AlphaFoldDB" id="Q0AR93"/>
<dbReference type="SMART" id="SM00387">
    <property type="entry name" value="HATPase_c"/>
    <property type="match status" value="1"/>
</dbReference>
<dbReference type="Gene3D" id="3.30.565.10">
    <property type="entry name" value="Histidine kinase-like ATPase, C-terminal domain"/>
    <property type="match status" value="1"/>
</dbReference>
<evidence type="ECO:0000256" key="2">
    <source>
        <dbReference type="ARBA" id="ARBA00012438"/>
    </source>
</evidence>
<dbReference type="EMBL" id="CP000449">
    <property type="protein sequence ID" value="ABI65194.1"/>
    <property type="molecule type" value="Genomic_DNA"/>
</dbReference>
<dbReference type="Proteomes" id="UP000001964">
    <property type="component" value="Chromosome"/>
</dbReference>
<proteinExistence type="predicted"/>
<evidence type="ECO:0000259" key="6">
    <source>
        <dbReference type="PROSITE" id="PS50110"/>
    </source>
</evidence>
<dbReference type="PROSITE" id="PS50109">
    <property type="entry name" value="HIS_KIN"/>
    <property type="match status" value="1"/>
</dbReference>
<evidence type="ECO:0000313" key="8">
    <source>
        <dbReference type="Proteomes" id="UP000001964"/>
    </source>
</evidence>
<dbReference type="SUPFAM" id="SSF55874">
    <property type="entry name" value="ATPase domain of HSP90 chaperone/DNA topoisomerase II/histidine kinase"/>
    <property type="match status" value="1"/>
</dbReference>
<dbReference type="EC" id="2.7.13.3" evidence="2"/>
<dbReference type="Pfam" id="PF00512">
    <property type="entry name" value="HisKA"/>
    <property type="match status" value="1"/>
</dbReference>
<gene>
    <name evidence="7" type="ordered locus">Mmar10_0901</name>
</gene>
<dbReference type="HOGENOM" id="CLU_000445_114_72_5"/>
<dbReference type="Pfam" id="PF02518">
    <property type="entry name" value="HATPase_c"/>
    <property type="match status" value="1"/>
</dbReference>
<dbReference type="eggNOG" id="COG4251">
    <property type="taxonomic scope" value="Bacteria"/>
</dbReference>